<evidence type="ECO:0000313" key="1">
    <source>
        <dbReference type="EMBL" id="GGW62154.1"/>
    </source>
</evidence>
<dbReference type="EMBL" id="BMUE01000009">
    <property type="protein sequence ID" value="GGW62154.1"/>
    <property type="molecule type" value="Genomic_DNA"/>
</dbReference>
<protein>
    <submittedName>
        <fullName evidence="1">Uncharacterized protein</fullName>
    </submittedName>
</protein>
<sequence>MAPQAVRHRRSAKRRLIGAGAVAAVAGIALTATLAVNADAAWTSTWNVTASGWSGQDDPQVSIDRSGDALLAWAAMDNANSSYFRVQTRVKYANGTLGATRTLSPDGRAISWVQADSDDTGDSSVVWQQDSTVVGRRVASSGSLVGSLQMLSTPGSPATTPSVAVTPGGSSMVAWTEIRDGSWYAVARRLKLDGTLGAVHTLGSGSAEPPAIGVDRNGQFVVAWVRGSDVVAKRMTATSISAAKVLTTPIAAYGGFGMVRVGVDRDGDAVISYRSGGGDRSQVWASRWSHTGTLSKPLRISTSTENVDVHHTLGTDLDGDSVVVWVRNNAGKRELYGRKLSAGGTLGAITSLGAGDRPDLALDDDGDGMLVSQTTTAISTPPYSVTKATARLISRSGTFGSAKTLTTDGRVPQVAARPTAVFTATWQQESYPYTIKAITGP</sequence>
<gene>
    <name evidence="1" type="ORF">GCM10010503_44250</name>
</gene>
<organism evidence="1 2">
    <name type="scientific">Streptomyces lucensis JCM 4490</name>
    <dbReference type="NCBI Taxonomy" id="1306176"/>
    <lineage>
        <taxon>Bacteria</taxon>
        <taxon>Bacillati</taxon>
        <taxon>Actinomycetota</taxon>
        <taxon>Actinomycetes</taxon>
        <taxon>Kitasatosporales</taxon>
        <taxon>Streptomycetaceae</taxon>
        <taxon>Streptomyces</taxon>
    </lineage>
</organism>
<keyword evidence="2" id="KW-1185">Reference proteome</keyword>
<reference evidence="1" key="2">
    <citation type="submission" date="2020-09" db="EMBL/GenBank/DDBJ databases">
        <authorList>
            <person name="Sun Q."/>
            <person name="Ohkuma M."/>
        </authorList>
    </citation>
    <scope>NUCLEOTIDE SEQUENCE</scope>
    <source>
        <strain evidence="1">JCM 4490</strain>
    </source>
</reference>
<comment type="caution">
    <text evidence="1">The sequence shown here is derived from an EMBL/GenBank/DDBJ whole genome shotgun (WGS) entry which is preliminary data.</text>
</comment>
<name>A0A918JBA7_9ACTN</name>
<dbReference type="Proteomes" id="UP000620224">
    <property type="component" value="Unassembled WGS sequence"/>
</dbReference>
<reference evidence="1" key="1">
    <citation type="journal article" date="2014" name="Int. J. Syst. Evol. Microbiol.">
        <title>Complete genome sequence of Corynebacterium casei LMG S-19264T (=DSM 44701T), isolated from a smear-ripened cheese.</title>
        <authorList>
            <consortium name="US DOE Joint Genome Institute (JGI-PGF)"/>
            <person name="Walter F."/>
            <person name="Albersmeier A."/>
            <person name="Kalinowski J."/>
            <person name="Ruckert C."/>
        </authorList>
    </citation>
    <scope>NUCLEOTIDE SEQUENCE</scope>
    <source>
        <strain evidence="1">JCM 4490</strain>
    </source>
</reference>
<accession>A0A918JBA7</accession>
<evidence type="ECO:0000313" key="2">
    <source>
        <dbReference type="Proteomes" id="UP000620224"/>
    </source>
</evidence>
<dbReference type="AlphaFoldDB" id="A0A918JBA7"/>
<dbReference type="RefSeq" id="WP_229816202.1">
    <property type="nucleotide sequence ID" value="NZ_BMUE01000009.1"/>
</dbReference>
<proteinExistence type="predicted"/>